<dbReference type="InterPro" id="IPR000524">
    <property type="entry name" value="Tscrpt_reg_HTH_GntR"/>
</dbReference>
<dbReference type="RefSeq" id="WP_058490277.1">
    <property type="nucleotide sequence ID" value="NZ_BDGS01000001.1"/>
</dbReference>
<dbReference type="SUPFAM" id="SSF46785">
    <property type="entry name" value="Winged helix' DNA-binding domain"/>
    <property type="match status" value="1"/>
</dbReference>
<dbReference type="SUPFAM" id="SSF48008">
    <property type="entry name" value="GntR ligand-binding domain-like"/>
    <property type="match status" value="1"/>
</dbReference>
<dbReference type="GO" id="GO:0003700">
    <property type="term" value="F:DNA-binding transcription factor activity"/>
    <property type="evidence" value="ECO:0007669"/>
    <property type="project" value="InterPro"/>
</dbReference>
<evidence type="ECO:0000259" key="4">
    <source>
        <dbReference type="PROSITE" id="PS50949"/>
    </source>
</evidence>
<dbReference type="Proteomes" id="UP001220662">
    <property type="component" value="Unassembled WGS sequence"/>
</dbReference>
<proteinExistence type="predicted"/>
<reference evidence="5" key="1">
    <citation type="submission" date="2023-03" db="EMBL/GenBank/DDBJ databases">
        <title>Draft assemblies of triclosan tolerant bacteria isolated from returned activated sludge.</title>
        <authorList>
            <person name="Van Hamelsveld S."/>
        </authorList>
    </citation>
    <scope>NUCLEOTIDE SEQUENCE</scope>
    <source>
        <strain evidence="5">GW210015_S63</strain>
    </source>
</reference>
<evidence type="ECO:0000313" key="6">
    <source>
        <dbReference type="Proteomes" id="UP001220662"/>
    </source>
</evidence>
<evidence type="ECO:0000256" key="1">
    <source>
        <dbReference type="ARBA" id="ARBA00023015"/>
    </source>
</evidence>
<dbReference type="SMART" id="SM00895">
    <property type="entry name" value="FCD"/>
    <property type="match status" value="1"/>
</dbReference>
<dbReference type="AlphaFoldDB" id="A0AAW6P7R8"/>
<keyword evidence="2" id="KW-0238">DNA-binding</keyword>
<dbReference type="Pfam" id="PF00392">
    <property type="entry name" value="GntR"/>
    <property type="match status" value="1"/>
</dbReference>
<evidence type="ECO:0000256" key="3">
    <source>
        <dbReference type="ARBA" id="ARBA00023163"/>
    </source>
</evidence>
<name>A0AAW6P7R8_9PSED</name>
<feature type="domain" description="HTH gntR-type" evidence="4">
    <location>
        <begin position="3"/>
        <end position="70"/>
    </location>
</feature>
<comment type="caution">
    <text evidence="5">The sequence shown here is derived from an EMBL/GenBank/DDBJ whole genome shotgun (WGS) entry which is preliminary data.</text>
</comment>
<dbReference type="EMBL" id="JARJLR010000281">
    <property type="protein sequence ID" value="MDF3843523.1"/>
    <property type="molecule type" value="Genomic_DNA"/>
</dbReference>
<dbReference type="PANTHER" id="PTHR43537:SF5">
    <property type="entry name" value="UXU OPERON TRANSCRIPTIONAL REGULATOR"/>
    <property type="match status" value="1"/>
</dbReference>
<dbReference type="CDD" id="cd07377">
    <property type="entry name" value="WHTH_GntR"/>
    <property type="match status" value="1"/>
</dbReference>
<protein>
    <submittedName>
        <fullName evidence="5">GntR family transcriptional regulator</fullName>
    </submittedName>
</protein>
<accession>A0AAW6P7R8</accession>
<dbReference type="InterPro" id="IPR036388">
    <property type="entry name" value="WH-like_DNA-bd_sf"/>
</dbReference>
<dbReference type="Gene3D" id="1.10.10.10">
    <property type="entry name" value="Winged helix-like DNA-binding domain superfamily/Winged helix DNA-binding domain"/>
    <property type="match status" value="1"/>
</dbReference>
<dbReference type="Pfam" id="PF07729">
    <property type="entry name" value="FCD"/>
    <property type="match status" value="1"/>
</dbReference>
<sequence>MSTSPDASVFERIRHAILAGTWAPGHRLAPAALSGRFDTSTPVVREALTRLVGENLVVARTNHGFFVPKLDLREFRDVTELRCVTESLALRLAIERGDLQWETELIAAHHRLARTPRRCSSDPERISEDWSVAHRAFHQALIVGCQCEPMMRIANNLSQSTDLYRRWAAPAPETLQRDVEREHRDILDAVLQRDVERACELLRHHYEETARIVLAAGLVS</sequence>
<organism evidence="5 6">
    <name type="scientific">Pseudomonas citronellolis</name>
    <dbReference type="NCBI Taxonomy" id="53408"/>
    <lineage>
        <taxon>Bacteria</taxon>
        <taxon>Pseudomonadati</taxon>
        <taxon>Pseudomonadota</taxon>
        <taxon>Gammaproteobacteria</taxon>
        <taxon>Pseudomonadales</taxon>
        <taxon>Pseudomonadaceae</taxon>
        <taxon>Pseudomonas</taxon>
    </lineage>
</organism>
<dbReference type="Gene3D" id="1.20.120.530">
    <property type="entry name" value="GntR ligand-binding domain-like"/>
    <property type="match status" value="1"/>
</dbReference>
<dbReference type="InterPro" id="IPR008920">
    <property type="entry name" value="TF_FadR/GntR_C"/>
</dbReference>
<dbReference type="SMART" id="SM00345">
    <property type="entry name" value="HTH_GNTR"/>
    <property type="match status" value="1"/>
</dbReference>
<evidence type="ECO:0000256" key="2">
    <source>
        <dbReference type="ARBA" id="ARBA00023125"/>
    </source>
</evidence>
<keyword evidence="1" id="KW-0805">Transcription regulation</keyword>
<dbReference type="InterPro" id="IPR036390">
    <property type="entry name" value="WH_DNA-bd_sf"/>
</dbReference>
<dbReference type="InterPro" id="IPR011711">
    <property type="entry name" value="GntR_C"/>
</dbReference>
<dbReference type="PANTHER" id="PTHR43537">
    <property type="entry name" value="TRANSCRIPTIONAL REGULATOR, GNTR FAMILY"/>
    <property type="match status" value="1"/>
</dbReference>
<evidence type="ECO:0000313" key="5">
    <source>
        <dbReference type="EMBL" id="MDF3843523.1"/>
    </source>
</evidence>
<keyword evidence="3" id="KW-0804">Transcription</keyword>
<dbReference type="PROSITE" id="PS50949">
    <property type="entry name" value="HTH_GNTR"/>
    <property type="match status" value="1"/>
</dbReference>
<dbReference type="GO" id="GO:0003677">
    <property type="term" value="F:DNA binding"/>
    <property type="evidence" value="ECO:0007669"/>
    <property type="project" value="UniProtKB-KW"/>
</dbReference>
<gene>
    <name evidence="5" type="ORF">P3W55_17565</name>
</gene>